<dbReference type="eggNOG" id="COG2253">
    <property type="taxonomic scope" value="Bacteria"/>
</dbReference>
<dbReference type="EMBL" id="JMPJ01000076">
    <property type="protein sequence ID" value="KFC77273.1"/>
    <property type="molecule type" value="Genomic_DNA"/>
</dbReference>
<dbReference type="AlphaFoldDB" id="A0A085G0M8"/>
<gene>
    <name evidence="2" type="ORF">GEAM_4399</name>
</gene>
<dbReference type="PROSITE" id="PS50287">
    <property type="entry name" value="SRCR_2"/>
    <property type="match status" value="1"/>
</dbReference>
<keyword evidence="3" id="KW-1185">Reference proteome</keyword>
<dbReference type="GO" id="GO:0016020">
    <property type="term" value="C:membrane"/>
    <property type="evidence" value="ECO:0007669"/>
    <property type="project" value="InterPro"/>
</dbReference>
<evidence type="ECO:0000313" key="3">
    <source>
        <dbReference type="Proteomes" id="UP000028640"/>
    </source>
</evidence>
<organism evidence="2 3">
    <name type="scientific">Ewingella americana (strain ATCC 33852 / DSM 4580 / CCUG 14506 / JCM 5911 / LMG 7869 / NCTC 12157 / CDC 1468-78)</name>
    <dbReference type="NCBI Taxonomy" id="910964"/>
    <lineage>
        <taxon>Bacteria</taxon>
        <taxon>Pseudomonadati</taxon>
        <taxon>Pseudomonadota</taxon>
        <taxon>Gammaproteobacteria</taxon>
        <taxon>Enterobacterales</taxon>
        <taxon>Yersiniaceae</taxon>
        <taxon>Ewingella</taxon>
    </lineage>
</organism>
<accession>A0A085G0M8</accession>
<protein>
    <recommendedName>
        <fullName evidence="1">SRCR domain-containing protein</fullName>
    </recommendedName>
</protein>
<name>A0A085G0M8_EWIA3</name>
<reference evidence="2 3" key="1">
    <citation type="submission" date="2014-05" db="EMBL/GenBank/DDBJ databases">
        <title>ATOL: Assembling a taxonomically balanced genome-scale reconstruction of the evolutionary history of the Enterobacteriaceae.</title>
        <authorList>
            <person name="Plunkett G.III."/>
            <person name="Neeno-Eckwall E.C."/>
            <person name="Glasner J.D."/>
            <person name="Perna N.T."/>
        </authorList>
    </citation>
    <scope>NUCLEOTIDE SEQUENCE [LARGE SCALE GENOMIC DNA]</scope>
    <source>
        <strain evidence="2 3">ATCC 33852</strain>
    </source>
</reference>
<sequence>MAKRIDFDFLVAGIIQQEGLAALRPVVEKELLHYDILFCLSEAGLLKRLTTTIQGGYAASPATLRLGVLSAHVCRLHAATRHKKIHWLKVCPNSWQSLKYKLVLC</sequence>
<comment type="caution">
    <text evidence="2">The sequence shown here is derived from an EMBL/GenBank/DDBJ whole genome shotgun (WGS) entry which is preliminary data.</text>
</comment>
<evidence type="ECO:0000313" key="2">
    <source>
        <dbReference type="EMBL" id="KFC77273.1"/>
    </source>
</evidence>
<dbReference type="InterPro" id="IPR001190">
    <property type="entry name" value="SRCR"/>
</dbReference>
<evidence type="ECO:0000259" key="1">
    <source>
        <dbReference type="PROSITE" id="PS50287"/>
    </source>
</evidence>
<dbReference type="GeneID" id="78383356"/>
<dbReference type="Proteomes" id="UP000028640">
    <property type="component" value="Unassembled WGS sequence"/>
</dbReference>
<feature type="domain" description="SRCR" evidence="1">
    <location>
        <begin position="64"/>
        <end position="105"/>
    </location>
</feature>
<dbReference type="STRING" id="910964.GEAM_4399"/>
<dbReference type="RefSeq" id="WP_034796164.1">
    <property type="nucleotide sequence ID" value="NZ_JMPJ01000076.1"/>
</dbReference>
<proteinExistence type="predicted"/>